<sequence length="38" mass="4235">MRTASSSRGCCIKSLRTDTYIPAGREFCLRITLGVEKN</sequence>
<dbReference type="Proteomes" id="UP000694005">
    <property type="component" value="Chromosome A03"/>
</dbReference>
<protein>
    <submittedName>
        <fullName evidence="1">Uncharacterized protein</fullName>
    </submittedName>
</protein>
<name>A0A8D9LSC2_BRACM</name>
<evidence type="ECO:0000313" key="2">
    <source>
        <dbReference type="Proteomes" id="UP000694005"/>
    </source>
</evidence>
<proteinExistence type="predicted"/>
<evidence type="ECO:0000313" key="1">
    <source>
        <dbReference type="EMBL" id="CAG7884800.1"/>
    </source>
</evidence>
<organism evidence="1 2">
    <name type="scientific">Brassica campestris</name>
    <name type="common">Field mustard</name>
    <dbReference type="NCBI Taxonomy" id="3711"/>
    <lineage>
        <taxon>Eukaryota</taxon>
        <taxon>Viridiplantae</taxon>
        <taxon>Streptophyta</taxon>
        <taxon>Embryophyta</taxon>
        <taxon>Tracheophyta</taxon>
        <taxon>Spermatophyta</taxon>
        <taxon>Magnoliopsida</taxon>
        <taxon>eudicotyledons</taxon>
        <taxon>Gunneridae</taxon>
        <taxon>Pentapetalae</taxon>
        <taxon>rosids</taxon>
        <taxon>malvids</taxon>
        <taxon>Brassicales</taxon>
        <taxon>Brassicaceae</taxon>
        <taxon>Brassiceae</taxon>
        <taxon>Brassica</taxon>
    </lineage>
</organism>
<dbReference type="AlphaFoldDB" id="A0A8D9LSC2"/>
<accession>A0A8D9LSC2</accession>
<dbReference type="Gramene" id="A03p61430.2_BraZ1">
    <property type="protein sequence ID" value="A03p61430.2_BraZ1.CDS.1"/>
    <property type="gene ID" value="A03g61430.2_BraZ1"/>
</dbReference>
<dbReference type="EMBL" id="LS974619">
    <property type="protein sequence ID" value="CAG7884800.1"/>
    <property type="molecule type" value="Genomic_DNA"/>
</dbReference>
<gene>
    <name evidence="1" type="ORF">BRAPAZ1V2_A03P61430.2</name>
</gene>
<reference evidence="1 2" key="1">
    <citation type="submission" date="2021-07" db="EMBL/GenBank/DDBJ databases">
        <authorList>
            <consortium name="Genoscope - CEA"/>
            <person name="William W."/>
        </authorList>
    </citation>
    <scope>NUCLEOTIDE SEQUENCE [LARGE SCALE GENOMIC DNA]</scope>
</reference>